<organism evidence="1 2">
    <name type="scientific">Candidatus Ryanbacteria bacterium CG10_big_fil_rev_8_21_14_0_10_43_42</name>
    <dbReference type="NCBI Taxonomy" id="1974864"/>
    <lineage>
        <taxon>Bacteria</taxon>
        <taxon>Candidatus Ryaniibacteriota</taxon>
    </lineage>
</organism>
<dbReference type="Gene3D" id="3.40.50.150">
    <property type="entry name" value="Vaccinia Virus protein VP39"/>
    <property type="match status" value="1"/>
</dbReference>
<proteinExistence type="predicted"/>
<dbReference type="GO" id="GO:0008168">
    <property type="term" value="F:methyltransferase activity"/>
    <property type="evidence" value="ECO:0007669"/>
    <property type="project" value="UniProtKB-KW"/>
</dbReference>
<dbReference type="Proteomes" id="UP000229098">
    <property type="component" value="Unassembled WGS sequence"/>
</dbReference>
<sequence>MKENQRERNGRIQGSFRDPDGFLFLRDNVLYRQVNQNGKEKYDLFIKSGLYDELTKSTMLIPHDEVSILPETEEAYIIIKPVRIPLITYPYEWSFSQLKDAALLTLRMQYVAFRHGMSLKDASAYNIQFYKGRPIGIDTLSFEPYAVGKPWVAYRQFCQHFLAPLLLMSYTDIRLQSLLRTNIDGIPLDLVSRLLPRRTWTKFSILSHIHLHARYQQRYADAGELVVQKKSEREIQLAPLLENLSSLIQKLKPHGQKTEWATYYKETNYTDTAFVKKKKLVESFVRAIAPQVVWDIGANTGVFSRVAVKAGAEVVSFDIDPIAVDVNYRMVQKEREGHILPLTLDLTNPSPSLGWSHEERLSLIARSANVDCVLALALIHHLAISNNLPFEYIAEFFAHIAPVLIIEFVPKEDSNVKRLLVTREDIFPHYTKEGFEKAFSAFFSLEESSFIEGSTRILYRMKRKDI</sequence>
<dbReference type="CDD" id="cd02440">
    <property type="entry name" value="AdoMet_MTases"/>
    <property type="match status" value="1"/>
</dbReference>
<dbReference type="InterPro" id="IPR029063">
    <property type="entry name" value="SAM-dependent_MTases_sf"/>
</dbReference>
<gene>
    <name evidence="1" type="ORF">COU90_02005</name>
</gene>
<name>A0A2M8KXH1_9BACT</name>
<keyword evidence="1" id="KW-0808">Transferase</keyword>
<evidence type="ECO:0000313" key="2">
    <source>
        <dbReference type="Proteomes" id="UP000229098"/>
    </source>
</evidence>
<dbReference type="GO" id="GO:0032259">
    <property type="term" value="P:methylation"/>
    <property type="evidence" value="ECO:0007669"/>
    <property type="project" value="UniProtKB-KW"/>
</dbReference>
<accession>A0A2M8KXH1</accession>
<comment type="caution">
    <text evidence="1">The sequence shown here is derived from an EMBL/GenBank/DDBJ whole genome shotgun (WGS) entry which is preliminary data.</text>
</comment>
<evidence type="ECO:0000313" key="1">
    <source>
        <dbReference type="EMBL" id="PJE64591.1"/>
    </source>
</evidence>
<dbReference type="SUPFAM" id="SSF53335">
    <property type="entry name" value="S-adenosyl-L-methionine-dependent methyltransferases"/>
    <property type="match status" value="1"/>
</dbReference>
<dbReference type="AlphaFoldDB" id="A0A2M8KXH1"/>
<reference evidence="2" key="1">
    <citation type="submission" date="2017-09" db="EMBL/GenBank/DDBJ databases">
        <title>Depth-based differentiation of microbial function through sediment-hosted aquifers and enrichment of novel symbionts in the deep terrestrial subsurface.</title>
        <authorList>
            <person name="Probst A.J."/>
            <person name="Ladd B."/>
            <person name="Jarett J.K."/>
            <person name="Geller-Mcgrath D.E."/>
            <person name="Sieber C.M.K."/>
            <person name="Emerson J.B."/>
            <person name="Anantharaman K."/>
            <person name="Thomas B.C."/>
            <person name="Malmstrom R."/>
            <person name="Stieglmeier M."/>
            <person name="Klingl A."/>
            <person name="Woyke T."/>
            <person name="Ryan C.M."/>
            <person name="Banfield J.F."/>
        </authorList>
    </citation>
    <scope>NUCLEOTIDE SEQUENCE [LARGE SCALE GENOMIC DNA]</scope>
</reference>
<protein>
    <submittedName>
        <fullName evidence="1">SAM-dependent methyltransferase</fullName>
    </submittedName>
</protein>
<keyword evidence="1" id="KW-0489">Methyltransferase</keyword>
<dbReference type="EMBL" id="PFEF01000005">
    <property type="protein sequence ID" value="PJE64591.1"/>
    <property type="molecule type" value="Genomic_DNA"/>
</dbReference>